<dbReference type="PANTHER" id="PTHR12265">
    <property type="entry name" value="TRANSMEMBRANE PROTEIN 53"/>
    <property type="match status" value="1"/>
</dbReference>
<dbReference type="GO" id="GO:0031965">
    <property type="term" value="C:nuclear membrane"/>
    <property type="evidence" value="ECO:0007669"/>
    <property type="project" value="UniProtKB-SubCell"/>
</dbReference>
<accession>A0A8H6RJF3</accession>
<keyword evidence="9" id="KW-1185">Reference proteome</keyword>
<proteinExistence type="predicted"/>
<protein>
    <submittedName>
        <fullName evidence="8">Transmembrane protein</fullName>
    </submittedName>
</protein>
<gene>
    <name evidence="8" type="ORF">HII31_06532</name>
</gene>
<evidence type="ECO:0000256" key="4">
    <source>
        <dbReference type="ARBA" id="ARBA00023136"/>
    </source>
</evidence>
<evidence type="ECO:0000256" key="2">
    <source>
        <dbReference type="ARBA" id="ARBA00022692"/>
    </source>
</evidence>
<evidence type="ECO:0000256" key="7">
    <source>
        <dbReference type="SAM" id="MobiDB-lite"/>
    </source>
</evidence>
<dbReference type="PANTHER" id="PTHR12265:SF30">
    <property type="entry name" value="TRANSMEMBRANE PROTEIN 53"/>
    <property type="match status" value="1"/>
</dbReference>
<feature type="region of interest" description="Disordered" evidence="7">
    <location>
        <begin position="362"/>
        <end position="393"/>
    </location>
</feature>
<dbReference type="Pfam" id="PF05705">
    <property type="entry name" value="DUF829"/>
    <property type="match status" value="1"/>
</dbReference>
<evidence type="ECO:0000256" key="3">
    <source>
        <dbReference type="ARBA" id="ARBA00022989"/>
    </source>
</evidence>
<keyword evidence="5" id="KW-0539">Nucleus</keyword>
<keyword evidence="2 8" id="KW-0812">Transmembrane</keyword>
<comment type="subcellular location">
    <subcellularLocation>
        <location evidence="6">Endomembrane system</location>
        <topology evidence="6">Single-pass membrane protein</topology>
    </subcellularLocation>
    <subcellularLocation>
        <location evidence="1">Nucleus membrane</location>
    </subcellularLocation>
</comment>
<evidence type="ECO:0000313" key="8">
    <source>
        <dbReference type="EMBL" id="KAF7192146.1"/>
    </source>
</evidence>
<evidence type="ECO:0000313" key="9">
    <source>
        <dbReference type="Proteomes" id="UP000660729"/>
    </source>
</evidence>
<sequence>MESLQSTARLVALVKRISAAQGHSTTPSNQLINQSGVPGFETLSRYISIWRPKPIHKRRSRSLIQSPPLIIFCSGRGAAPKNIAKYTEKYKYLYPEAEILLIESPTSSTVQVNLGTAIEVVKRHIELHKVVNTKGIVIHVASNGGAYTATRLVREIARAKVGQVPLEAMVLDCSPGKYSTSQSLRSAKRNLLPKNIILRILGSWAVYAFYGINIIVKVMLPLPDKATKTARSLNNPDLFPTKDTKRLYLYSKADGWIGHEQIGKHADDAEALGYSVRKEVFQKAGHCSLTMEDGWRYWRAVQGVVEDEKEGRQASEISDESADVRVTMPVLERRASDGDGYFIESGVVDEGHFVERSYEFMDREEEEHFEEPKPDFASLYETNDDGDPSWLDV</sequence>
<evidence type="ECO:0000256" key="6">
    <source>
        <dbReference type="ARBA" id="ARBA00037847"/>
    </source>
</evidence>
<reference evidence="8" key="1">
    <citation type="submission" date="2020-04" db="EMBL/GenBank/DDBJ databases">
        <title>Draft genome resource of the tomato pathogen Pseudocercospora fuligena.</title>
        <authorList>
            <person name="Zaccaron A."/>
        </authorList>
    </citation>
    <scope>NUCLEOTIDE SEQUENCE</scope>
    <source>
        <strain evidence="8">PF001</strain>
    </source>
</reference>
<keyword evidence="3" id="KW-1133">Transmembrane helix</keyword>
<dbReference type="OrthoDB" id="77878at2759"/>
<dbReference type="InterPro" id="IPR008547">
    <property type="entry name" value="DUF829_TMEM53"/>
</dbReference>
<keyword evidence="4" id="KW-0472">Membrane</keyword>
<comment type="caution">
    <text evidence="8">The sequence shown here is derived from an EMBL/GenBank/DDBJ whole genome shotgun (WGS) entry which is preliminary data.</text>
</comment>
<name>A0A8H6RJF3_9PEZI</name>
<dbReference type="Proteomes" id="UP000660729">
    <property type="component" value="Unassembled WGS sequence"/>
</dbReference>
<organism evidence="8 9">
    <name type="scientific">Pseudocercospora fuligena</name>
    <dbReference type="NCBI Taxonomy" id="685502"/>
    <lineage>
        <taxon>Eukaryota</taxon>
        <taxon>Fungi</taxon>
        <taxon>Dikarya</taxon>
        <taxon>Ascomycota</taxon>
        <taxon>Pezizomycotina</taxon>
        <taxon>Dothideomycetes</taxon>
        <taxon>Dothideomycetidae</taxon>
        <taxon>Mycosphaerellales</taxon>
        <taxon>Mycosphaerellaceae</taxon>
        <taxon>Pseudocercospora</taxon>
    </lineage>
</organism>
<dbReference type="EMBL" id="JABCIY010000150">
    <property type="protein sequence ID" value="KAF7192146.1"/>
    <property type="molecule type" value="Genomic_DNA"/>
</dbReference>
<dbReference type="AlphaFoldDB" id="A0A8H6RJF3"/>
<evidence type="ECO:0000256" key="5">
    <source>
        <dbReference type="ARBA" id="ARBA00023242"/>
    </source>
</evidence>
<evidence type="ECO:0000256" key="1">
    <source>
        <dbReference type="ARBA" id="ARBA00004126"/>
    </source>
</evidence>